<feature type="transmembrane region" description="Helical" evidence="5">
    <location>
        <begin position="290"/>
        <end position="307"/>
    </location>
</feature>
<evidence type="ECO:0000256" key="5">
    <source>
        <dbReference type="SAM" id="Phobius"/>
    </source>
</evidence>
<feature type="transmembrane region" description="Helical" evidence="5">
    <location>
        <begin position="127"/>
        <end position="144"/>
    </location>
</feature>
<dbReference type="AlphaFoldDB" id="A0A1S8BMM3"/>
<comment type="caution">
    <text evidence="7">The sequence shown here is derived from an EMBL/GenBank/DDBJ whole genome shotgun (WGS) entry which is preliminary data.</text>
</comment>
<feature type="transmembrane region" description="Helical" evidence="5">
    <location>
        <begin position="425"/>
        <end position="444"/>
    </location>
</feature>
<organism evidence="7 8">
    <name type="scientific">Diplodia seriata</name>
    <dbReference type="NCBI Taxonomy" id="420778"/>
    <lineage>
        <taxon>Eukaryota</taxon>
        <taxon>Fungi</taxon>
        <taxon>Dikarya</taxon>
        <taxon>Ascomycota</taxon>
        <taxon>Pezizomycotina</taxon>
        <taxon>Dothideomycetes</taxon>
        <taxon>Dothideomycetes incertae sedis</taxon>
        <taxon>Botryosphaeriales</taxon>
        <taxon>Botryosphaeriaceae</taxon>
        <taxon>Diplodia</taxon>
    </lineage>
</organism>
<dbReference type="Gene3D" id="1.20.1250.20">
    <property type="entry name" value="MFS general substrate transporter like domains"/>
    <property type="match status" value="1"/>
</dbReference>
<feature type="transmembrane region" description="Helical" evidence="5">
    <location>
        <begin position="253"/>
        <end position="275"/>
    </location>
</feature>
<dbReference type="InterPro" id="IPR011701">
    <property type="entry name" value="MFS"/>
</dbReference>
<feature type="domain" description="Major facilitator superfamily (MFS) profile" evidence="6">
    <location>
        <begin position="41"/>
        <end position="448"/>
    </location>
</feature>
<dbReference type="GO" id="GO:0016020">
    <property type="term" value="C:membrane"/>
    <property type="evidence" value="ECO:0007669"/>
    <property type="project" value="UniProtKB-SubCell"/>
</dbReference>
<dbReference type="Proteomes" id="UP000190776">
    <property type="component" value="Unassembled WGS sequence"/>
</dbReference>
<reference evidence="7 8" key="1">
    <citation type="submission" date="2017-01" db="EMBL/GenBank/DDBJ databases">
        <title>Draft genome sequence of Diplodia seriata F98.1, a fungal species involved in grapevine trunk diseases.</title>
        <authorList>
            <person name="Robert-Siegwald G."/>
            <person name="Vallet J."/>
            <person name="Abou-Mansour E."/>
            <person name="Xu J."/>
            <person name="Rey P."/>
            <person name="Bertsch C."/>
            <person name="Rego C."/>
            <person name="Larignon P."/>
            <person name="Fontaine F."/>
            <person name="Lebrun M.-H."/>
        </authorList>
    </citation>
    <scope>NUCLEOTIDE SEQUENCE [LARGE SCALE GENOMIC DNA]</scope>
    <source>
        <strain evidence="7 8">F98.1</strain>
    </source>
</reference>
<dbReference type="EMBL" id="MSZU01000074">
    <property type="protein sequence ID" value="OMP88699.1"/>
    <property type="molecule type" value="Genomic_DNA"/>
</dbReference>
<gene>
    <name evidence="7" type="ORF">BK809_0005420</name>
</gene>
<feature type="transmembrane region" description="Helical" evidence="5">
    <location>
        <begin position="101"/>
        <end position="121"/>
    </location>
</feature>
<sequence length="454" mass="48486">MPRSVTQDRLSSGDDAVELANIAQPAEAEWEPTTPKATYIKVVSAAFSFFVAGVNDGSLGALIPYLIRSYDINTAMISIVYAVTFSGWFFAAISNSHLSQYLDLGAMLVLGAFLQVLAHALRCWTPPFALFAVTFGIASLGQAYQDTHANTFVASVKGAHRFLGLIHAMYSGGCLVGPFVSTAIASADTPSRWSLFYTFPLGLGVMNLILCVIAFWDSLAIKAKRPGNTESGEGSRNEGALLQIKETLKTPSVWLLSLFYFFYLGAVITASGWVVEYLVEVRDGNLADMGYVPAGFNGGSFLGRLLLAEPTHRWGERRMLFIYSVIGVALQLLFWLYVSMTPSQTVSDNRAAISVPNIVAASVAISLLGFVLGPFFAAGISVGSRLFSAQVRSSALALVFVLGQIGGSIFPAITGIVAAHAGVKVLQPVLVALLAATGVSWLLVPKTSGLHHRD</sequence>
<evidence type="ECO:0000256" key="3">
    <source>
        <dbReference type="ARBA" id="ARBA00022989"/>
    </source>
</evidence>
<evidence type="ECO:0000313" key="8">
    <source>
        <dbReference type="Proteomes" id="UP000190776"/>
    </source>
</evidence>
<dbReference type="SUPFAM" id="SSF103473">
    <property type="entry name" value="MFS general substrate transporter"/>
    <property type="match status" value="1"/>
</dbReference>
<dbReference type="PANTHER" id="PTHR23514">
    <property type="entry name" value="BYPASS OF STOP CODON PROTEIN 6"/>
    <property type="match status" value="1"/>
</dbReference>
<feature type="transmembrane region" description="Helical" evidence="5">
    <location>
        <begin position="73"/>
        <end position="94"/>
    </location>
</feature>
<dbReference type="PROSITE" id="PS50850">
    <property type="entry name" value="MFS"/>
    <property type="match status" value="1"/>
</dbReference>
<dbReference type="InterPro" id="IPR051788">
    <property type="entry name" value="MFS_Transporter"/>
</dbReference>
<feature type="transmembrane region" description="Helical" evidence="5">
    <location>
        <begin position="193"/>
        <end position="216"/>
    </location>
</feature>
<proteinExistence type="predicted"/>
<comment type="subcellular location">
    <subcellularLocation>
        <location evidence="1">Membrane</location>
        <topology evidence="1">Multi-pass membrane protein</topology>
    </subcellularLocation>
</comment>
<dbReference type="OrthoDB" id="413079at2759"/>
<feature type="transmembrane region" description="Helical" evidence="5">
    <location>
        <begin position="395"/>
        <end position="419"/>
    </location>
</feature>
<dbReference type="FunFam" id="1.20.1250.20:FF:000286">
    <property type="entry name" value="MFS efflux transporter"/>
    <property type="match status" value="1"/>
</dbReference>
<protein>
    <submittedName>
        <fullName evidence="7">Bypass of stop codon protein 6</fullName>
    </submittedName>
</protein>
<evidence type="ECO:0000256" key="1">
    <source>
        <dbReference type="ARBA" id="ARBA00004141"/>
    </source>
</evidence>
<dbReference type="InterPro" id="IPR036259">
    <property type="entry name" value="MFS_trans_sf"/>
</dbReference>
<dbReference type="GO" id="GO:0022857">
    <property type="term" value="F:transmembrane transporter activity"/>
    <property type="evidence" value="ECO:0007669"/>
    <property type="project" value="InterPro"/>
</dbReference>
<feature type="transmembrane region" description="Helical" evidence="5">
    <location>
        <begin position="319"/>
        <end position="338"/>
    </location>
</feature>
<name>A0A1S8BMM3_9PEZI</name>
<dbReference type="Pfam" id="PF07690">
    <property type="entry name" value="MFS_1"/>
    <property type="match status" value="1"/>
</dbReference>
<dbReference type="InterPro" id="IPR020846">
    <property type="entry name" value="MFS_dom"/>
</dbReference>
<evidence type="ECO:0000256" key="2">
    <source>
        <dbReference type="ARBA" id="ARBA00022692"/>
    </source>
</evidence>
<dbReference type="PANTHER" id="PTHR23514:SF16">
    <property type="entry name" value="TRANSPORTER, PUTATIVE (AFU_ORTHOLOGUE AFUA_2G17270)-RELATED"/>
    <property type="match status" value="1"/>
</dbReference>
<accession>A0A1S8BMM3</accession>
<evidence type="ECO:0000256" key="4">
    <source>
        <dbReference type="ARBA" id="ARBA00023136"/>
    </source>
</evidence>
<feature type="transmembrane region" description="Helical" evidence="5">
    <location>
        <begin position="358"/>
        <end position="383"/>
    </location>
</feature>
<feature type="transmembrane region" description="Helical" evidence="5">
    <location>
        <begin position="42"/>
        <end position="67"/>
    </location>
</feature>
<keyword evidence="4 5" id="KW-0472">Membrane</keyword>
<keyword evidence="2 5" id="KW-0812">Transmembrane</keyword>
<keyword evidence="3 5" id="KW-1133">Transmembrane helix</keyword>
<evidence type="ECO:0000313" key="7">
    <source>
        <dbReference type="EMBL" id="OMP88699.1"/>
    </source>
</evidence>
<evidence type="ECO:0000259" key="6">
    <source>
        <dbReference type="PROSITE" id="PS50850"/>
    </source>
</evidence>
<feature type="transmembrane region" description="Helical" evidence="5">
    <location>
        <begin position="165"/>
        <end position="187"/>
    </location>
</feature>